<evidence type="ECO:0000259" key="2">
    <source>
        <dbReference type="Pfam" id="PF03793"/>
    </source>
</evidence>
<gene>
    <name evidence="3" type="ORF">SAMN05216481_109131</name>
</gene>
<accession>A0A1H9GP60</accession>
<feature type="compositionally biased region" description="Gly residues" evidence="1">
    <location>
        <begin position="259"/>
        <end position="278"/>
    </location>
</feature>
<dbReference type="EMBL" id="FOET01000009">
    <property type="protein sequence ID" value="SEQ51915.1"/>
    <property type="molecule type" value="Genomic_DNA"/>
</dbReference>
<feature type="region of interest" description="Disordered" evidence="1">
    <location>
        <begin position="211"/>
        <end position="280"/>
    </location>
</feature>
<evidence type="ECO:0000313" key="4">
    <source>
        <dbReference type="Proteomes" id="UP000199055"/>
    </source>
</evidence>
<protein>
    <submittedName>
        <fullName evidence="3">PASTA domain-containing protein</fullName>
    </submittedName>
</protein>
<evidence type="ECO:0000313" key="3">
    <source>
        <dbReference type="EMBL" id="SEQ51915.1"/>
    </source>
</evidence>
<feature type="region of interest" description="Disordered" evidence="1">
    <location>
        <begin position="1"/>
        <end position="33"/>
    </location>
</feature>
<keyword evidence="4" id="KW-1185">Reference proteome</keyword>
<feature type="domain" description="PASTA" evidence="2">
    <location>
        <begin position="156"/>
        <end position="227"/>
    </location>
</feature>
<organism evidence="3 4">
    <name type="scientific">Streptomyces radiopugnans</name>
    <dbReference type="NCBI Taxonomy" id="403935"/>
    <lineage>
        <taxon>Bacteria</taxon>
        <taxon>Bacillati</taxon>
        <taxon>Actinomycetota</taxon>
        <taxon>Actinomycetes</taxon>
        <taxon>Kitasatosporales</taxon>
        <taxon>Streptomycetaceae</taxon>
        <taxon>Streptomyces</taxon>
    </lineage>
</organism>
<name>A0A1H9GP60_9ACTN</name>
<dbReference type="Pfam" id="PF03793">
    <property type="entry name" value="PASTA"/>
    <property type="match status" value="1"/>
</dbReference>
<dbReference type="Gene3D" id="3.30.10.20">
    <property type="match status" value="1"/>
</dbReference>
<feature type="compositionally biased region" description="Basic and acidic residues" evidence="1">
    <location>
        <begin position="10"/>
        <end position="21"/>
    </location>
</feature>
<sequence length="333" mass="34558">MALFHAARNISRERQAHDRKTTRNLPGRGKRTGGRTAIRGRFIAFGAFVLGACSDGGAGAEPKETATVTATATATVTAEPERISSQKGEALEAAREAAEDAGYEVSAHNANKGDAEPSGKWKVCFEEIGYGTVDYGAVREGALCPKKDGGSLTWPRIPDVTGEVYAKAVKALAKVGLDEDDIDVESAYKDVSVSSADVEGDADGYKVCFQSPSAGKDAKPDTEAKLTLVEGGSCPSGKGTYKDRKNDPDYTPAPPANSGSGGGSGSIGGSGSSGGSGGAAQWNGQCELTSPAGNCYQAGQFCANKHLGMQTHNSAGRIIYCKQRADGQRWNYS</sequence>
<dbReference type="Proteomes" id="UP000199055">
    <property type="component" value="Unassembled WGS sequence"/>
</dbReference>
<reference evidence="4" key="1">
    <citation type="submission" date="2016-10" db="EMBL/GenBank/DDBJ databases">
        <authorList>
            <person name="Varghese N."/>
            <person name="Submissions S."/>
        </authorList>
    </citation>
    <scope>NUCLEOTIDE SEQUENCE [LARGE SCALE GENOMIC DNA]</scope>
    <source>
        <strain evidence="4">CGMCC 4.3519</strain>
    </source>
</reference>
<dbReference type="InterPro" id="IPR005543">
    <property type="entry name" value="PASTA_dom"/>
</dbReference>
<dbReference type="AlphaFoldDB" id="A0A1H9GP60"/>
<dbReference type="CDD" id="cd06577">
    <property type="entry name" value="PASTA_pknB"/>
    <property type="match status" value="1"/>
</dbReference>
<proteinExistence type="predicted"/>
<evidence type="ECO:0000256" key="1">
    <source>
        <dbReference type="SAM" id="MobiDB-lite"/>
    </source>
</evidence>
<dbReference type="STRING" id="403935.SAMN05216481_109131"/>